<dbReference type="KEGG" id="pavl:BKM03_01555"/>
<name>A0AAD0DU23_9PSED</name>
<dbReference type="EMBL" id="CP026562">
    <property type="protein sequence ID" value="AVB18107.1"/>
    <property type="molecule type" value="Genomic_DNA"/>
</dbReference>
<dbReference type="Proteomes" id="UP000236903">
    <property type="component" value="Chromosome"/>
</dbReference>
<evidence type="ECO:0000313" key="1">
    <source>
        <dbReference type="EMBL" id="AVB18107.1"/>
    </source>
</evidence>
<reference evidence="1 2" key="1">
    <citation type="submission" date="2018-02" db="EMBL/GenBank/DDBJ databases">
        <title>Comparative genomics of Pseudomonas syringae.</title>
        <authorList>
            <person name="Hulin M.T."/>
        </authorList>
    </citation>
    <scope>NUCLEOTIDE SEQUENCE [LARGE SCALE GENOMIC DNA]</scope>
    <source>
        <strain evidence="1 2">R2leaf</strain>
    </source>
</reference>
<proteinExistence type="predicted"/>
<protein>
    <submittedName>
        <fullName evidence="1">Uncharacterized protein</fullName>
    </submittedName>
</protein>
<evidence type="ECO:0000313" key="2">
    <source>
        <dbReference type="Proteomes" id="UP000236903"/>
    </source>
</evidence>
<gene>
    <name evidence="1" type="ORF">BKM03_01555</name>
</gene>
<sequence>MGRACVYHRCRLVGCRGDGCVGAVVGKAIVLIVASKATLANIRQIQALTIRAIKAAMAHTEG</sequence>
<accession>A0AAD0DU23</accession>
<dbReference type="AlphaFoldDB" id="A0AAD0DU23"/>
<organism evidence="1 2">
    <name type="scientific">Pseudomonas avellanae</name>
    <dbReference type="NCBI Taxonomy" id="46257"/>
    <lineage>
        <taxon>Bacteria</taxon>
        <taxon>Pseudomonadati</taxon>
        <taxon>Pseudomonadota</taxon>
        <taxon>Gammaproteobacteria</taxon>
        <taxon>Pseudomonadales</taxon>
        <taxon>Pseudomonadaceae</taxon>
        <taxon>Pseudomonas</taxon>
    </lineage>
</organism>